<proteinExistence type="predicted"/>
<reference evidence="3 4" key="2">
    <citation type="journal article" date="2015" name="Eukaryot. Cell">
        <title>Asexual propagation of a virulent clone complex in a human and feline outbreak of sporotrichosis.</title>
        <authorList>
            <person name="Teixeira Mde M."/>
            <person name="Rodrigues A.M."/>
            <person name="Tsui C.K."/>
            <person name="de Almeida L.G."/>
            <person name="Van Diepeningen A.D."/>
            <person name="van den Ende B.G."/>
            <person name="Fernandes G.F."/>
            <person name="Kano R."/>
            <person name="Hamelin R.C."/>
            <person name="Lopes-Bezerra L.M."/>
            <person name="Vasconcelos A.T."/>
            <person name="de Hoog S."/>
            <person name="de Camargo Z.P."/>
            <person name="Felipe M.S."/>
        </authorList>
    </citation>
    <scope>NUCLEOTIDE SEQUENCE [LARGE SCALE GENOMIC DNA]</scope>
    <source>
        <strain evidence="3 4">1099-18</strain>
    </source>
</reference>
<feature type="region of interest" description="Disordered" evidence="1">
    <location>
        <begin position="476"/>
        <end position="584"/>
    </location>
</feature>
<dbReference type="AlphaFoldDB" id="A0A0F2MLH0"/>
<dbReference type="EMBL" id="AXCR01000001">
    <property type="protein sequence ID" value="KJR89914.1"/>
    <property type="molecule type" value="Genomic_DNA"/>
</dbReference>
<evidence type="ECO:0000256" key="1">
    <source>
        <dbReference type="SAM" id="MobiDB-lite"/>
    </source>
</evidence>
<name>A0A0F2MLH0_SPOSC</name>
<feature type="compositionally biased region" description="Low complexity" evidence="1">
    <location>
        <begin position="522"/>
        <end position="543"/>
    </location>
</feature>
<dbReference type="OrthoDB" id="4120617at2759"/>
<keyword evidence="2" id="KW-0472">Membrane</keyword>
<feature type="compositionally biased region" description="Polar residues" evidence="1">
    <location>
        <begin position="166"/>
        <end position="181"/>
    </location>
</feature>
<accession>A0A0F2MLH0</accession>
<feature type="compositionally biased region" description="Pro residues" evidence="1">
    <location>
        <begin position="124"/>
        <end position="137"/>
    </location>
</feature>
<dbReference type="KEGG" id="ssck:SPSK_05996"/>
<dbReference type="Proteomes" id="UP000033710">
    <property type="component" value="Unassembled WGS sequence"/>
</dbReference>
<comment type="caution">
    <text evidence="3">The sequence shown here is derived from an EMBL/GenBank/DDBJ whole genome shotgun (WGS) entry which is preliminary data.</text>
</comment>
<feature type="region of interest" description="Disordered" evidence="1">
    <location>
        <begin position="119"/>
        <end position="143"/>
    </location>
</feature>
<protein>
    <submittedName>
        <fullName evidence="3">Uncharacterized protein</fullName>
    </submittedName>
</protein>
<feature type="transmembrane region" description="Helical" evidence="2">
    <location>
        <begin position="227"/>
        <end position="250"/>
    </location>
</feature>
<feature type="compositionally biased region" description="Polar residues" evidence="1">
    <location>
        <begin position="657"/>
        <end position="667"/>
    </location>
</feature>
<keyword evidence="2" id="KW-0812">Transmembrane</keyword>
<evidence type="ECO:0000313" key="3">
    <source>
        <dbReference type="EMBL" id="KJR89914.1"/>
    </source>
</evidence>
<organism evidence="3 4">
    <name type="scientific">Sporothrix schenckii 1099-18</name>
    <dbReference type="NCBI Taxonomy" id="1397361"/>
    <lineage>
        <taxon>Eukaryota</taxon>
        <taxon>Fungi</taxon>
        <taxon>Dikarya</taxon>
        <taxon>Ascomycota</taxon>
        <taxon>Pezizomycotina</taxon>
        <taxon>Sordariomycetes</taxon>
        <taxon>Sordariomycetidae</taxon>
        <taxon>Ophiostomatales</taxon>
        <taxon>Ophiostomataceae</taxon>
        <taxon>Sporothrix</taxon>
    </lineage>
</organism>
<feature type="region of interest" description="Disordered" evidence="1">
    <location>
        <begin position="260"/>
        <end position="339"/>
    </location>
</feature>
<dbReference type="GeneID" id="27667981"/>
<dbReference type="RefSeq" id="XP_016592590.1">
    <property type="nucleotide sequence ID" value="XM_016732704.1"/>
</dbReference>
<evidence type="ECO:0000313" key="4">
    <source>
        <dbReference type="Proteomes" id="UP000033710"/>
    </source>
</evidence>
<sequence length="765" mass="79439">MPPAISNVAAAPSLSFAAAALSRATTLPPPSSFIPDSSLSSLLFTSSRSHSLPFAASSFSPEPTITHDHLEPRNFFGPDISSWPTSYDGGGNFYSFYCPPGVTYFGCRITAPVTTPVASATAVGPPPPPPPPPPPSPTSLTIVTPAVPTTSATLVVSQTLVTSTAKTATSPMTNPVPTSAATMHGGSSTSTLLTMSSTPSSPSAPSTSSGSGSVSDGGSSLKNTSTVVILSSILSVVGVMVVAVLVLICCRLRQRRGGSFLPRGISPIDDDEIETWKGTRGLPEGEASENEKGPSGLLGKPTGGHDGPDSPPLPSAGALGAGATVQRRDQLRPRTHSYPERVISLDGSGIVSDAPAPLGERPVRPPKKTPSNVIIYKDPPQSFPGLPNSASSTNGFPPILGVPVAPAAAASGAAGICYLQQGQQRQSVPLYRRSEEFSPRSVRSMSFGYPASRGMAGRFSFDQDCDFLFSQTIASPSTPPTALQHARAPNSRAGLTDDTIPGDPSFLPTPKRQPSRLFKMPPATGSPSATAAETAAATEAVAAGGAGIAFPPRRNSHGARGSSNIPSPPENSSSHSDSNRGSFWHARTRSARSCSTVSYAGSDVPLNQSFRHMPHQRRPSVVQYQSISHPLALTPPQQSPTSILQQQVPVPPLPMSARSNPDNSDSVNIDRRSSHSMFDEYLQQEKQPRDVSSLSTLAASASSSVLPHMFTSGAAAAAGASDDSDGPLLDGLSPPRLSVSDSRHIVYERRSSSLHHLTTIGRAIG</sequence>
<evidence type="ECO:0000256" key="2">
    <source>
        <dbReference type="SAM" id="Phobius"/>
    </source>
</evidence>
<feature type="region of interest" description="Disordered" evidence="1">
    <location>
        <begin position="164"/>
        <end position="221"/>
    </location>
</feature>
<keyword evidence="2" id="KW-1133">Transmembrane helix</keyword>
<gene>
    <name evidence="3" type="ORF">SPSK_05996</name>
</gene>
<feature type="compositionally biased region" description="Low complexity" evidence="1">
    <location>
        <begin position="562"/>
        <end position="582"/>
    </location>
</feature>
<feature type="compositionally biased region" description="Low complexity" evidence="1">
    <location>
        <begin position="185"/>
        <end position="221"/>
    </location>
</feature>
<dbReference type="VEuPathDB" id="FungiDB:SPSK_05996"/>
<reference evidence="3 4" key="1">
    <citation type="journal article" date="2014" name="BMC Genomics">
        <title>Comparative genomics of the major fungal agents of human and animal Sporotrichosis: Sporothrix schenckii and Sporothrix brasiliensis.</title>
        <authorList>
            <person name="Teixeira M.M."/>
            <person name="de Almeida L.G."/>
            <person name="Kubitschek-Barreira P."/>
            <person name="Alves F.L."/>
            <person name="Kioshima E.S."/>
            <person name="Abadio A.K."/>
            <person name="Fernandes L."/>
            <person name="Derengowski L.S."/>
            <person name="Ferreira K.S."/>
            <person name="Souza R.C."/>
            <person name="Ruiz J.C."/>
            <person name="de Andrade N.C."/>
            <person name="Paes H.C."/>
            <person name="Nicola A.M."/>
            <person name="Albuquerque P."/>
            <person name="Gerber A.L."/>
            <person name="Martins V.P."/>
            <person name="Peconick L.D."/>
            <person name="Neto A.V."/>
            <person name="Chaucanez C.B."/>
            <person name="Silva P.A."/>
            <person name="Cunha O.L."/>
            <person name="de Oliveira F.F."/>
            <person name="dos Santos T.C."/>
            <person name="Barros A.L."/>
            <person name="Soares M.A."/>
            <person name="de Oliveira L.M."/>
            <person name="Marini M.M."/>
            <person name="Villalobos-Duno H."/>
            <person name="Cunha M.M."/>
            <person name="de Hoog S."/>
            <person name="da Silveira J.F."/>
            <person name="Henrissat B."/>
            <person name="Nino-Vega G.A."/>
            <person name="Cisalpino P.S."/>
            <person name="Mora-Montes H.M."/>
            <person name="Almeida S.R."/>
            <person name="Stajich J.E."/>
            <person name="Lopes-Bezerra L.M."/>
            <person name="Vasconcelos A.T."/>
            <person name="Felipe M.S."/>
        </authorList>
    </citation>
    <scope>NUCLEOTIDE SEQUENCE [LARGE SCALE GENOMIC DNA]</scope>
    <source>
        <strain evidence="3 4">1099-18</strain>
    </source>
</reference>
<feature type="region of interest" description="Disordered" evidence="1">
    <location>
        <begin position="651"/>
        <end position="670"/>
    </location>
</feature>